<comment type="caution">
    <text evidence="2">The sequence shown here is derived from an EMBL/GenBank/DDBJ whole genome shotgun (WGS) entry which is preliminary data.</text>
</comment>
<protein>
    <submittedName>
        <fullName evidence="2">Uncharacterized protein</fullName>
    </submittedName>
</protein>
<keyword evidence="1" id="KW-1133">Transmembrane helix</keyword>
<gene>
    <name evidence="2" type="ORF">T231_17240</name>
</gene>
<accession>W2CK71</accession>
<dbReference type="EMBL" id="AYYD01001283">
    <property type="protein sequence ID" value="ETK07448.1"/>
    <property type="molecule type" value="Genomic_DNA"/>
</dbReference>
<evidence type="ECO:0000313" key="3">
    <source>
        <dbReference type="Proteomes" id="UP000018874"/>
    </source>
</evidence>
<dbReference type="Proteomes" id="UP000018874">
    <property type="component" value="Unassembled WGS sequence"/>
</dbReference>
<keyword evidence="1" id="KW-0472">Membrane</keyword>
<keyword evidence="3" id="KW-1185">Reference proteome</keyword>
<evidence type="ECO:0000313" key="2">
    <source>
        <dbReference type="EMBL" id="ETK07448.1"/>
    </source>
</evidence>
<feature type="transmembrane region" description="Helical" evidence="1">
    <location>
        <begin position="20"/>
        <end position="45"/>
    </location>
</feature>
<proteinExistence type="predicted"/>
<dbReference type="AlphaFoldDB" id="W2CK71"/>
<sequence length="51" mass="6045">MVMQNRLYLYWNREIVIQNGIIFFLIIKRVMLNGILSISVGVYCIRTLKTP</sequence>
<evidence type="ECO:0000256" key="1">
    <source>
        <dbReference type="SAM" id="Phobius"/>
    </source>
</evidence>
<reference evidence="2 3" key="1">
    <citation type="submission" date="2013-11" db="EMBL/GenBank/DDBJ databases">
        <title>Single cell genomics of uncultured Tannerella BU063 (oral taxon 286).</title>
        <authorList>
            <person name="Beall C.J."/>
            <person name="Campbell A.G."/>
            <person name="Griffen A.L."/>
            <person name="Podar M."/>
            <person name="Leys E.J."/>
        </authorList>
    </citation>
    <scope>NUCLEOTIDE SEQUENCE [LARGE SCALE GENOMIC DNA]</scope>
    <source>
        <strain evidence="2">Cell 6/7/9</strain>
    </source>
</reference>
<organism evidence="2 3">
    <name type="scientific">Tannerella sp. oral taxon BU063 isolate Cell 6/7/9</name>
    <dbReference type="NCBI Taxonomy" id="1411021"/>
    <lineage>
        <taxon>Bacteria</taxon>
        <taxon>Pseudomonadati</taxon>
        <taxon>Bacteroidota</taxon>
        <taxon>Bacteroidia</taxon>
        <taxon>Bacteroidales</taxon>
        <taxon>Tannerellaceae</taxon>
        <taxon>Tannerella</taxon>
    </lineage>
</organism>
<keyword evidence="1" id="KW-0812">Transmembrane</keyword>
<name>W2CK71_9BACT</name>